<protein>
    <submittedName>
        <fullName evidence="2">Uncharacterized protein</fullName>
    </submittedName>
</protein>
<dbReference type="AlphaFoldDB" id="A0A1Y6D445"/>
<dbReference type="EMBL" id="FXAM01000001">
    <property type="protein sequence ID" value="SMF95164.1"/>
    <property type="molecule type" value="Genomic_DNA"/>
</dbReference>
<evidence type="ECO:0000313" key="3">
    <source>
        <dbReference type="Proteomes" id="UP000192923"/>
    </source>
</evidence>
<evidence type="ECO:0000313" key="2">
    <source>
        <dbReference type="EMBL" id="SMF95164.1"/>
    </source>
</evidence>
<proteinExistence type="predicted"/>
<name>A0A1Y6D445_9GAMM</name>
<keyword evidence="3" id="KW-1185">Reference proteome</keyword>
<gene>
    <name evidence="2" type="ORF">SAMN02949497_2510</name>
</gene>
<sequence>MMGYLERLKAECCADGPPPNPPPAGSDTPMAATAKTAKSPFYSFCGSPSGPLAEIKAVKREPVIAELARVRAWLAHIGETDAAIVGDVLSRWLIS</sequence>
<dbReference type="Proteomes" id="UP000192923">
    <property type="component" value="Unassembled WGS sequence"/>
</dbReference>
<dbReference type="STRING" id="1760988.SAMN02949497_2510"/>
<feature type="region of interest" description="Disordered" evidence="1">
    <location>
        <begin position="12"/>
        <end position="31"/>
    </location>
</feature>
<accession>A0A1Y6D445</accession>
<organism evidence="2 3">
    <name type="scientific">Methylomagnum ishizawai</name>
    <dbReference type="NCBI Taxonomy" id="1760988"/>
    <lineage>
        <taxon>Bacteria</taxon>
        <taxon>Pseudomonadati</taxon>
        <taxon>Pseudomonadota</taxon>
        <taxon>Gammaproteobacteria</taxon>
        <taxon>Methylococcales</taxon>
        <taxon>Methylococcaceae</taxon>
        <taxon>Methylomagnum</taxon>
    </lineage>
</organism>
<evidence type="ECO:0000256" key="1">
    <source>
        <dbReference type="SAM" id="MobiDB-lite"/>
    </source>
</evidence>
<reference evidence="2 3" key="1">
    <citation type="submission" date="2016-12" db="EMBL/GenBank/DDBJ databases">
        <authorList>
            <person name="Song W.-J."/>
            <person name="Kurnit D.M."/>
        </authorList>
    </citation>
    <scope>NUCLEOTIDE SEQUENCE [LARGE SCALE GENOMIC DNA]</scope>
    <source>
        <strain evidence="2 3">175</strain>
    </source>
</reference>